<dbReference type="Proteomes" id="UP000030004">
    <property type="component" value="Unassembled WGS sequence"/>
</dbReference>
<keyword evidence="1" id="KW-0472">Membrane</keyword>
<dbReference type="NCBIfam" id="NF038065">
    <property type="entry name" value="Pr6Pr"/>
    <property type="match status" value="1"/>
</dbReference>
<feature type="transmembrane region" description="Helical" evidence="1">
    <location>
        <begin position="105"/>
        <end position="125"/>
    </location>
</feature>
<keyword evidence="1" id="KW-1133">Transmembrane helix</keyword>
<gene>
    <name evidence="3" type="ORF">ATO9_00860</name>
</gene>
<evidence type="ECO:0000256" key="1">
    <source>
        <dbReference type="SAM" id="Phobius"/>
    </source>
</evidence>
<feature type="chain" id="PRO_5001962068" evidence="2">
    <location>
        <begin position="23"/>
        <end position="204"/>
    </location>
</feature>
<dbReference type="EMBL" id="AQQX01000001">
    <property type="protein sequence ID" value="KGM50091.1"/>
    <property type="molecule type" value="Genomic_DNA"/>
</dbReference>
<evidence type="ECO:0000313" key="3">
    <source>
        <dbReference type="EMBL" id="KGM50091.1"/>
    </source>
</evidence>
<evidence type="ECO:0000256" key="2">
    <source>
        <dbReference type="SAM" id="SignalP"/>
    </source>
</evidence>
<accession>A0A0A0EGJ4</accession>
<dbReference type="AlphaFoldDB" id="A0A0A0EGJ4"/>
<sequence>MLSPPARAVAALIALAAAVSLAAQFVAVGLDHPEYSHGETLWRLARYFTILTNLMVAGTYAALALRGRVGSPVWLGGVTLWIVITGVVYHLLLAATDTHDTAVSWYANIGLHSVVPGLVALWWLAAGPREGLGINAALLWLLWPLLYVCYALLRGQIDGTYPYFFTDPTRIGWQGVGMWTLILAGAFFAAGLLQIALARLLRNR</sequence>
<feature type="transmembrane region" description="Helical" evidence="1">
    <location>
        <begin position="132"/>
        <end position="153"/>
    </location>
</feature>
<name>A0A0A0EGJ4_9RHOB</name>
<dbReference type="eggNOG" id="COG2141">
    <property type="taxonomic scope" value="Bacteria"/>
</dbReference>
<dbReference type="OrthoDB" id="9809977at2"/>
<proteinExistence type="predicted"/>
<feature type="transmembrane region" description="Helical" evidence="1">
    <location>
        <begin position="173"/>
        <end position="198"/>
    </location>
</feature>
<evidence type="ECO:0000313" key="4">
    <source>
        <dbReference type="Proteomes" id="UP000030004"/>
    </source>
</evidence>
<feature type="transmembrane region" description="Helical" evidence="1">
    <location>
        <begin position="46"/>
        <end position="65"/>
    </location>
</feature>
<keyword evidence="4" id="KW-1185">Reference proteome</keyword>
<protein>
    <submittedName>
        <fullName evidence="3">Membrane protein</fullName>
    </submittedName>
</protein>
<reference evidence="3 4" key="1">
    <citation type="journal article" date="2015" name="Antonie Van Leeuwenhoek">
        <title>Pseudooceanicola atlanticus gen. nov. sp. nov., isolated from surface seawater of the Atlantic Ocean and reclassification of Oceanicola batsensis, Oceanicola marinus, Oceanicola nitratireducens, Oceanicola nanhaiensis, Oceanicola antarcticus and Oceanicola flagellatus, as Pseudooceanicola batsensis comb. nov., Pseudooceanicola marinus comb. nov., Pseudooceanicola nitratireducens comb. nov., Pseudooceanicola nanhaiensis comb. nov., Pseudooceanicola antarcticus comb. nov., and Pseudooceanicola flagellatus comb. nov.</title>
        <authorList>
            <person name="Lai Q."/>
            <person name="Li G."/>
            <person name="Liu X."/>
            <person name="Du Y."/>
            <person name="Sun F."/>
            <person name="Shao Z."/>
        </authorList>
    </citation>
    <scope>NUCLEOTIDE SEQUENCE [LARGE SCALE GENOMIC DNA]</scope>
    <source>
        <strain evidence="3 4">22II-s11g</strain>
    </source>
</reference>
<feature type="transmembrane region" description="Helical" evidence="1">
    <location>
        <begin position="72"/>
        <end position="93"/>
    </location>
</feature>
<organism evidence="3 4">
    <name type="scientific">Pseudooceanicola atlanticus</name>
    <dbReference type="NCBI Taxonomy" id="1461694"/>
    <lineage>
        <taxon>Bacteria</taxon>
        <taxon>Pseudomonadati</taxon>
        <taxon>Pseudomonadota</taxon>
        <taxon>Alphaproteobacteria</taxon>
        <taxon>Rhodobacterales</taxon>
        <taxon>Paracoccaceae</taxon>
        <taxon>Pseudooceanicola</taxon>
    </lineage>
</organism>
<feature type="signal peptide" evidence="2">
    <location>
        <begin position="1"/>
        <end position="22"/>
    </location>
</feature>
<keyword evidence="1" id="KW-0812">Transmembrane</keyword>
<dbReference type="STRING" id="1461694.ATO9_00860"/>
<comment type="caution">
    <text evidence="3">The sequence shown here is derived from an EMBL/GenBank/DDBJ whole genome shotgun (WGS) entry which is preliminary data.</text>
</comment>
<keyword evidence="2" id="KW-0732">Signal</keyword>
<dbReference type="InterPro" id="IPR049713">
    <property type="entry name" value="Pr6Pr-like"/>
</dbReference>